<dbReference type="EMBL" id="BSUO01000001">
    <property type="protein sequence ID" value="GMA41314.1"/>
    <property type="molecule type" value="Genomic_DNA"/>
</dbReference>
<evidence type="ECO:0000313" key="1">
    <source>
        <dbReference type="EMBL" id="GMA41314.1"/>
    </source>
</evidence>
<evidence type="ECO:0000313" key="2">
    <source>
        <dbReference type="Proteomes" id="UP001157126"/>
    </source>
</evidence>
<dbReference type="Proteomes" id="UP001157126">
    <property type="component" value="Unassembled WGS sequence"/>
</dbReference>
<accession>A0ABQ6IV00</accession>
<name>A0ABQ6IV00_9MICO</name>
<keyword evidence="2" id="KW-1185">Reference proteome</keyword>
<protein>
    <submittedName>
        <fullName evidence="1">Uncharacterized protein</fullName>
    </submittedName>
</protein>
<proteinExistence type="predicted"/>
<reference evidence="2" key="1">
    <citation type="journal article" date="2019" name="Int. J. Syst. Evol. Microbiol.">
        <title>The Global Catalogue of Microorganisms (GCM) 10K type strain sequencing project: providing services to taxonomists for standard genome sequencing and annotation.</title>
        <authorList>
            <consortium name="The Broad Institute Genomics Platform"/>
            <consortium name="The Broad Institute Genome Sequencing Center for Infectious Disease"/>
            <person name="Wu L."/>
            <person name="Ma J."/>
        </authorList>
    </citation>
    <scope>NUCLEOTIDE SEQUENCE [LARGE SCALE GENOMIC DNA]</scope>
    <source>
        <strain evidence="2">NBRC 113072</strain>
    </source>
</reference>
<comment type="caution">
    <text evidence="1">The sequence shown here is derived from an EMBL/GenBank/DDBJ whole genome shotgun (WGS) entry which is preliminary data.</text>
</comment>
<gene>
    <name evidence="1" type="ORF">GCM10025883_33590</name>
</gene>
<dbReference type="RefSeq" id="WP_284304870.1">
    <property type="nucleotide sequence ID" value="NZ_BSUO01000001.1"/>
</dbReference>
<sequence>MNGFDGFDLSALVQAAADDLQAPVTGDVRWVCLGQAELGGLTASDRDLIRVATGEHIPALICGDMPVSFFALQIATDRLVGCLRDGDDVPIAYLEDVYTAYEESPFGTPVCGDVLDLSLAYLAGRELALLGPDLS</sequence>
<organism evidence="1 2">
    <name type="scientific">Mobilicoccus caccae</name>
    <dbReference type="NCBI Taxonomy" id="1859295"/>
    <lineage>
        <taxon>Bacteria</taxon>
        <taxon>Bacillati</taxon>
        <taxon>Actinomycetota</taxon>
        <taxon>Actinomycetes</taxon>
        <taxon>Micrococcales</taxon>
        <taxon>Dermatophilaceae</taxon>
        <taxon>Mobilicoccus</taxon>
    </lineage>
</organism>